<feature type="region of interest" description="Disordered" evidence="1">
    <location>
        <begin position="121"/>
        <end position="149"/>
    </location>
</feature>
<gene>
    <name evidence="2" type="ORF">EDC62_1296</name>
</gene>
<sequence length="149" mass="16018">MPERLQAPPAAALPILTEVLRPIGDGLACRESAPHVPTEAFSGPSAEAEPSAVSEKFDEAERLAELAPAVEPDALDPVHLPESCDPGAVFAALEARMVEVLDLELERVRRRLLDELQRMRAHGLDPARDALREAEIPPQAPARPDASKG</sequence>
<evidence type="ECO:0000313" key="3">
    <source>
        <dbReference type="Proteomes" id="UP000272193"/>
    </source>
</evidence>
<feature type="region of interest" description="Disordered" evidence="1">
    <location>
        <begin position="34"/>
        <end position="54"/>
    </location>
</feature>
<accession>A0A3N4UJG1</accession>
<evidence type="ECO:0000256" key="1">
    <source>
        <dbReference type="SAM" id="MobiDB-lite"/>
    </source>
</evidence>
<comment type="caution">
    <text evidence="2">The sequence shown here is derived from an EMBL/GenBank/DDBJ whole genome shotgun (WGS) entry which is preliminary data.</text>
</comment>
<proteinExistence type="predicted"/>
<name>A0A3N4UJG1_9BURK</name>
<keyword evidence="3" id="KW-1185">Reference proteome</keyword>
<evidence type="ECO:0000313" key="2">
    <source>
        <dbReference type="EMBL" id="RPE70806.1"/>
    </source>
</evidence>
<protein>
    <submittedName>
        <fullName evidence="2">Uncharacterized protein</fullName>
    </submittedName>
</protein>
<dbReference type="AlphaFoldDB" id="A0A3N4UJG1"/>
<feature type="compositionally biased region" description="Basic and acidic residues" evidence="1">
    <location>
        <begin position="121"/>
        <end position="135"/>
    </location>
</feature>
<dbReference type="Proteomes" id="UP000272193">
    <property type="component" value="Unassembled WGS sequence"/>
</dbReference>
<dbReference type="EMBL" id="RKQL01000002">
    <property type="protein sequence ID" value="RPE70806.1"/>
    <property type="molecule type" value="Genomic_DNA"/>
</dbReference>
<organism evidence="2 3">
    <name type="scientific">Tibeticola sediminis</name>
    <dbReference type="NCBI Taxonomy" id="1917811"/>
    <lineage>
        <taxon>Bacteria</taxon>
        <taxon>Pseudomonadati</taxon>
        <taxon>Pseudomonadota</taxon>
        <taxon>Betaproteobacteria</taxon>
        <taxon>Burkholderiales</taxon>
        <taxon>Comamonadaceae</taxon>
        <taxon>Tibeticola</taxon>
    </lineage>
</organism>
<reference evidence="2 3" key="1">
    <citation type="submission" date="2018-11" db="EMBL/GenBank/DDBJ databases">
        <title>Genomic Encyclopedia of Type Strains, Phase IV (KMG-IV): sequencing the most valuable type-strain genomes for metagenomic binning, comparative biology and taxonomic classification.</title>
        <authorList>
            <person name="Goeker M."/>
        </authorList>
    </citation>
    <scope>NUCLEOTIDE SEQUENCE [LARGE SCALE GENOMIC DNA]</scope>
    <source>
        <strain evidence="2 3">DSM 101684</strain>
    </source>
</reference>